<evidence type="ECO:0000256" key="6">
    <source>
        <dbReference type="SAM" id="Phobius"/>
    </source>
</evidence>
<comment type="caution">
    <text evidence="7">The sequence shown here is derived from an EMBL/GenBank/DDBJ whole genome shotgun (WGS) entry which is preliminary data.</text>
</comment>
<dbReference type="PANTHER" id="PTHR30250">
    <property type="entry name" value="PST FAMILY PREDICTED COLANIC ACID TRANSPORTER"/>
    <property type="match status" value="1"/>
</dbReference>
<dbReference type="EMBL" id="VCIW01000021">
    <property type="protein sequence ID" value="TLS49410.1"/>
    <property type="molecule type" value="Genomic_DNA"/>
</dbReference>
<keyword evidence="2" id="KW-1003">Cell membrane</keyword>
<feature type="transmembrane region" description="Helical" evidence="6">
    <location>
        <begin position="378"/>
        <end position="398"/>
    </location>
</feature>
<dbReference type="InterPro" id="IPR002797">
    <property type="entry name" value="Polysacc_synth"/>
</dbReference>
<dbReference type="GO" id="GO:0005886">
    <property type="term" value="C:plasma membrane"/>
    <property type="evidence" value="ECO:0007669"/>
    <property type="project" value="UniProtKB-SubCell"/>
</dbReference>
<dbReference type="RefSeq" id="WP_138197127.1">
    <property type="nucleotide sequence ID" value="NZ_VCIW01000021.1"/>
</dbReference>
<evidence type="ECO:0000256" key="4">
    <source>
        <dbReference type="ARBA" id="ARBA00022989"/>
    </source>
</evidence>
<dbReference type="OrthoDB" id="5751261at2"/>
<protein>
    <submittedName>
        <fullName evidence="7">Flippase</fullName>
    </submittedName>
</protein>
<comment type="subcellular location">
    <subcellularLocation>
        <location evidence="1">Cell membrane</location>
        <topology evidence="1">Multi-pass membrane protein</topology>
    </subcellularLocation>
</comment>
<name>A0A5R9G5K0_9BACL</name>
<keyword evidence="3 6" id="KW-0812">Transmembrane</keyword>
<feature type="transmembrane region" description="Helical" evidence="6">
    <location>
        <begin position="187"/>
        <end position="206"/>
    </location>
</feature>
<feature type="transmembrane region" description="Helical" evidence="6">
    <location>
        <begin position="464"/>
        <end position="485"/>
    </location>
</feature>
<dbReference type="InterPro" id="IPR050833">
    <property type="entry name" value="Poly_Biosynth_Transport"/>
</dbReference>
<feature type="transmembrane region" description="Helical" evidence="6">
    <location>
        <begin position="226"/>
        <end position="244"/>
    </location>
</feature>
<evidence type="ECO:0000256" key="1">
    <source>
        <dbReference type="ARBA" id="ARBA00004651"/>
    </source>
</evidence>
<feature type="transmembrane region" description="Helical" evidence="6">
    <location>
        <begin position="127"/>
        <end position="150"/>
    </location>
</feature>
<dbReference type="AlphaFoldDB" id="A0A5R9G5K0"/>
<dbReference type="Pfam" id="PF01943">
    <property type="entry name" value="Polysacc_synt"/>
    <property type="match status" value="1"/>
</dbReference>
<keyword evidence="5 6" id="KW-0472">Membrane</keyword>
<sequence length="515" mass="57887">MRNQYKAGAILSFVTIFIGNFVGLIYTPIMLRMLGQAEYGLYSLVGSMIATLSLLDLGFTNASIRYISKYRALEDKDKEYRVNGMFVVINTAIALVTLVVGFIIYRYAMNPLFDGSLTATELSKFRVMFFILILNLAIGFPLSVFSSIIVSYERFVFPKLMGLLRTVLNPIVIICVLYMGYASLGMVIANSILNVLFLGINVYYCLKILKIKFLFGNIDWKLMKEIFIYSSFIFLAIIVDKIYWTTDQLILGAVSGTAMVSIYAIASQFNMYYMQFSTAISGMFLPRVTTIVVKSDSNERELSDLFIRIGRIQYIIMALALTGFALFGKPFIEMWAGPEYSSAYYIALLLITPFTIPLIQNMGLTILQAKNKHKFRSVTYLIIAVLNFAVSIPLAQAYGGIGCAIGTAASMVVGNIIIINIYYYKKIHIDIPKFWLEIAKMSIPVAIVLAIGLAVNAIVPGFGIWWFAVKTVVFLILYCAAMYAMGMNRYEKELIHSLWRGVTRQTKRTAVQNFG</sequence>
<feature type="transmembrane region" description="Helical" evidence="6">
    <location>
        <begin position="435"/>
        <end position="458"/>
    </location>
</feature>
<feature type="transmembrane region" description="Helical" evidence="6">
    <location>
        <begin position="85"/>
        <end position="107"/>
    </location>
</feature>
<feature type="transmembrane region" description="Helical" evidence="6">
    <location>
        <begin position="344"/>
        <end position="366"/>
    </location>
</feature>
<proteinExistence type="predicted"/>
<organism evidence="7 8">
    <name type="scientific">Paenibacillus antri</name>
    <dbReference type="NCBI Taxonomy" id="2582848"/>
    <lineage>
        <taxon>Bacteria</taxon>
        <taxon>Bacillati</taxon>
        <taxon>Bacillota</taxon>
        <taxon>Bacilli</taxon>
        <taxon>Bacillales</taxon>
        <taxon>Paenibacillaceae</taxon>
        <taxon>Paenibacillus</taxon>
    </lineage>
</organism>
<feature type="transmembrane region" description="Helical" evidence="6">
    <location>
        <begin position="41"/>
        <end position="64"/>
    </location>
</feature>
<feature type="transmembrane region" description="Helical" evidence="6">
    <location>
        <begin position="162"/>
        <end position="181"/>
    </location>
</feature>
<feature type="transmembrane region" description="Helical" evidence="6">
    <location>
        <begin position="250"/>
        <end position="273"/>
    </location>
</feature>
<feature type="transmembrane region" description="Helical" evidence="6">
    <location>
        <begin position="312"/>
        <end position="332"/>
    </location>
</feature>
<evidence type="ECO:0000313" key="7">
    <source>
        <dbReference type="EMBL" id="TLS49410.1"/>
    </source>
</evidence>
<evidence type="ECO:0000256" key="2">
    <source>
        <dbReference type="ARBA" id="ARBA00022475"/>
    </source>
</evidence>
<evidence type="ECO:0000256" key="5">
    <source>
        <dbReference type="ARBA" id="ARBA00023136"/>
    </source>
</evidence>
<accession>A0A5R9G5K0</accession>
<dbReference type="Proteomes" id="UP000309676">
    <property type="component" value="Unassembled WGS sequence"/>
</dbReference>
<evidence type="ECO:0000256" key="3">
    <source>
        <dbReference type="ARBA" id="ARBA00022692"/>
    </source>
</evidence>
<feature type="transmembrane region" description="Helical" evidence="6">
    <location>
        <begin position="404"/>
        <end position="423"/>
    </location>
</feature>
<keyword evidence="4 6" id="KW-1133">Transmembrane helix</keyword>
<gene>
    <name evidence="7" type="ORF">FE782_25160</name>
</gene>
<keyword evidence="8" id="KW-1185">Reference proteome</keyword>
<evidence type="ECO:0000313" key="8">
    <source>
        <dbReference type="Proteomes" id="UP000309676"/>
    </source>
</evidence>
<feature type="transmembrane region" description="Helical" evidence="6">
    <location>
        <begin position="7"/>
        <end position="29"/>
    </location>
</feature>
<reference evidence="7 8" key="1">
    <citation type="submission" date="2019-05" db="EMBL/GenBank/DDBJ databases">
        <authorList>
            <person name="Narsing Rao M.P."/>
            <person name="Li W.J."/>
        </authorList>
    </citation>
    <scope>NUCLEOTIDE SEQUENCE [LARGE SCALE GENOMIC DNA]</scope>
    <source>
        <strain evidence="7 8">SYSU_K30003</strain>
    </source>
</reference>
<dbReference type="PANTHER" id="PTHR30250:SF26">
    <property type="entry name" value="PSMA PROTEIN"/>
    <property type="match status" value="1"/>
</dbReference>